<reference evidence="2 3" key="1">
    <citation type="submission" date="2018-09" db="EMBL/GenBank/DDBJ databases">
        <title>Genome sequencing of strain 6GH32-13.</title>
        <authorList>
            <person name="Weon H.-Y."/>
            <person name="Heo J."/>
            <person name="Kwon S.-W."/>
        </authorList>
    </citation>
    <scope>NUCLEOTIDE SEQUENCE [LARGE SCALE GENOMIC DNA]</scope>
    <source>
        <strain evidence="2 3">5GH32-13</strain>
    </source>
</reference>
<evidence type="ECO:0000313" key="2">
    <source>
        <dbReference type="EMBL" id="AXY72554.1"/>
    </source>
</evidence>
<dbReference type="OrthoDB" id="871734at2"/>
<dbReference type="EMBL" id="CP032157">
    <property type="protein sequence ID" value="AXY72554.1"/>
    <property type="molecule type" value="Genomic_DNA"/>
</dbReference>
<dbReference type="InterPro" id="IPR002182">
    <property type="entry name" value="NB-ARC"/>
</dbReference>
<dbReference type="Pfam" id="PF00931">
    <property type="entry name" value="NB-ARC"/>
    <property type="match status" value="1"/>
</dbReference>
<organism evidence="2 3">
    <name type="scientific">Paraflavitalea soli</name>
    <dbReference type="NCBI Taxonomy" id="2315862"/>
    <lineage>
        <taxon>Bacteria</taxon>
        <taxon>Pseudomonadati</taxon>
        <taxon>Bacteroidota</taxon>
        <taxon>Chitinophagia</taxon>
        <taxon>Chitinophagales</taxon>
        <taxon>Chitinophagaceae</taxon>
        <taxon>Paraflavitalea</taxon>
    </lineage>
</organism>
<accession>A0A3B7ME12</accession>
<feature type="domain" description="NB-ARC" evidence="1">
    <location>
        <begin position="11"/>
        <end position="101"/>
    </location>
</feature>
<proteinExistence type="predicted"/>
<dbReference type="InterPro" id="IPR027417">
    <property type="entry name" value="P-loop_NTPase"/>
</dbReference>
<dbReference type="SUPFAM" id="SSF52540">
    <property type="entry name" value="P-loop containing nucleoside triphosphate hydrolases"/>
    <property type="match status" value="1"/>
</dbReference>
<protein>
    <recommendedName>
        <fullName evidence="1">NB-ARC domain-containing protein</fullName>
    </recommendedName>
</protein>
<evidence type="ECO:0000259" key="1">
    <source>
        <dbReference type="Pfam" id="PF00931"/>
    </source>
</evidence>
<dbReference type="Proteomes" id="UP000263900">
    <property type="component" value="Chromosome"/>
</dbReference>
<dbReference type="RefSeq" id="WP_119048392.1">
    <property type="nucleotide sequence ID" value="NZ_CP032157.1"/>
</dbReference>
<sequence>MEKVIFQEIFEYPVKEFTTHLQKEENERILFSGKYGIGKTSFLTDFFSKDDVGKQYDVYHLFPVNYSIASNEDIIQYIKHDIILQLLEKGKTIDEQSTSYLQNLPKFILKNLDKVAEAFISMIPKIGKDVVDAYKAWQPLVTKFLEFHEKNNISDGDRLVEYLDNHLLSRSGIFENDIITKIIVNMVRYVGEKKTVLIVDDLDRLDPEHVFRIMNVFAAHFDNKNYVRLYNDGQTVLTNKFGFDKIILVCDFLNIESLFHHRFGPEVDFNGYADKFYSLDVFHFDNKTAIFSVVKNVVKQLISNNTADEGEFQYYNRRIGNPGYLEGLLGVLIVGSAISLRNILKLLTVKIQWGIYIKLDNGIKFKVESIPVAVELKIIRDCIGDAKMLLNTFSICKRKEIPISFKDDYLGFLLWLAALDDYKDVRRDRKVVTFKGTRLQLAPNTSGIDDVNNILVHNIIDETNGNVKEGGIYQSSYDDFWDALLLVTKKFIEMGYLK</sequence>
<dbReference type="GO" id="GO:0043531">
    <property type="term" value="F:ADP binding"/>
    <property type="evidence" value="ECO:0007669"/>
    <property type="project" value="InterPro"/>
</dbReference>
<name>A0A3B7ME12_9BACT</name>
<dbReference type="AlphaFoldDB" id="A0A3B7ME12"/>
<evidence type="ECO:0000313" key="3">
    <source>
        <dbReference type="Proteomes" id="UP000263900"/>
    </source>
</evidence>
<keyword evidence="3" id="KW-1185">Reference proteome</keyword>
<gene>
    <name evidence="2" type="ORF">D3H65_00545</name>
</gene>
<dbReference type="KEGG" id="pseg:D3H65_00545"/>